<evidence type="ECO:0000313" key="2">
    <source>
        <dbReference type="Proteomes" id="UP001371456"/>
    </source>
</evidence>
<comment type="caution">
    <text evidence="1">The sequence shown here is derived from an EMBL/GenBank/DDBJ whole genome shotgun (WGS) entry which is preliminary data.</text>
</comment>
<accession>A0AAN8Y7R6</accession>
<organism evidence="1 2">
    <name type="scientific">Solanum bulbocastanum</name>
    <name type="common">Wild potato</name>
    <dbReference type="NCBI Taxonomy" id="147425"/>
    <lineage>
        <taxon>Eukaryota</taxon>
        <taxon>Viridiplantae</taxon>
        <taxon>Streptophyta</taxon>
        <taxon>Embryophyta</taxon>
        <taxon>Tracheophyta</taxon>
        <taxon>Spermatophyta</taxon>
        <taxon>Magnoliopsida</taxon>
        <taxon>eudicotyledons</taxon>
        <taxon>Gunneridae</taxon>
        <taxon>Pentapetalae</taxon>
        <taxon>asterids</taxon>
        <taxon>lamiids</taxon>
        <taxon>Solanales</taxon>
        <taxon>Solanaceae</taxon>
        <taxon>Solanoideae</taxon>
        <taxon>Solaneae</taxon>
        <taxon>Solanum</taxon>
    </lineage>
</organism>
<dbReference type="Proteomes" id="UP001371456">
    <property type="component" value="Unassembled WGS sequence"/>
</dbReference>
<reference evidence="1 2" key="1">
    <citation type="submission" date="2024-02" db="EMBL/GenBank/DDBJ databases">
        <title>de novo genome assembly of Solanum bulbocastanum strain 11H21.</title>
        <authorList>
            <person name="Hosaka A.J."/>
        </authorList>
    </citation>
    <scope>NUCLEOTIDE SEQUENCE [LARGE SCALE GENOMIC DNA]</scope>
    <source>
        <tissue evidence="1">Young leaves</tissue>
    </source>
</reference>
<protein>
    <submittedName>
        <fullName evidence="1">Uncharacterized protein</fullName>
    </submittedName>
</protein>
<dbReference type="EMBL" id="JBANQN010000008">
    <property type="protein sequence ID" value="KAK6782755.1"/>
    <property type="molecule type" value="Genomic_DNA"/>
</dbReference>
<keyword evidence="2" id="KW-1185">Reference proteome</keyword>
<name>A0AAN8Y7R6_SOLBU</name>
<evidence type="ECO:0000313" key="1">
    <source>
        <dbReference type="EMBL" id="KAK6782755.1"/>
    </source>
</evidence>
<sequence length="10" mass="1213">MSRSFLVLFI</sequence>
<gene>
    <name evidence="1" type="ORF">RDI58_020551</name>
</gene>
<proteinExistence type="predicted"/>